<keyword evidence="2" id="KW-1185">Reference proteome</keyword>
<reference evidence="1" key="1">
    <citation type="journal article" date="2022" name="Plant J.">
        <title>Strategies of tolerance reflected in two North American maple genomes.</title>
        <authorList>
            <person name="McEvoy S.L."/>
            <person name="Sezen U.U."/>
            <person name="Trouern-Trend A."/>
            <person name="McMahon S.M."/>
            <person name="Schaberg P.G."/>
            <person name="Yang J."/>
            <person name="Wegrzyn J.L."/>
            <person name="Swenson N.G."/>
        </authorList>
    </citation>
    <scope>NUCLEOTIDE SEQUENCE</scope>
    <source>
        <strain evidence="1">91603</strain>
    </source>
</reference>
<organism evidence="1 2">
    <name type="scientific">Acer negundo</name>
    <name type="common">Box elder</name>
    <dbReference type="NCBI Taxonomy" id="4023"/>
    <lineage>
        <taxon>Eukaryota</taxon>
        <taxon>Viridiplantae</taxon>
        <taxon>Streptophyta</taxon>
        <taxon>Embryophyta</taxon>
        <taxon>Tracheophyta</taxon>
        <taxon>Spermatophyta</taxon>
        <taxon>Magnoliopsida</taxon>
        <taxon>eudicotyledons</taxon>
        <taxon>Gunneridae</taxon>
        <taxon>Pentapetalae</taxon>
        <taxon>rosids</taxon>
        <taxon>malvids</taxon>
        <taxon>Sapindales</taxon>
        <taxon>Sapindaceae</taxon>
        <taxon>Hippocastanoideae</taxon>
        <taxon>Acereae</taxon>
        <taxon>Acer</taxon>
    </lineage>
</organism>
<dbReference type="Proteomes" id="UP001064489">
    <property type="component" value="Chromosome 10"/>
</dbReference>
<dbReference type="EMBL" id="JAJSOW010000105">
    <property type="protein sequence ID" value="KAI9165104.1"/>
    <property type="molecule type" value="Genomic_DNA"/>
</dbReference>
<reference evidence="1" key="2">
    <citation type="submission" date="2023-02" db="EMBL/GenBank/DDBJ databases">
        <authorList>
            <person name="Swenson N.G."/>
            <person name="Wegrzyn J.L."/>
            <person name="Mcevoy S.L."/>
        </authorList>
    </citation>
    <scope>NUCLEOTIDE SEQUENCE</scope>
    <source>
        <strain evidence="1">91603</strain>
        <tissue evidence="1">Leaf</tissue>
    </source>
</reference>
<dbReference type="AlphaFoldDB" id="A0AAD5IHV8"/>
<evidence type="ECO:0000313" key="1">
    <source>
        <dbReference type="EMBL" id="KAI9165104.1"/>
    </source>
</evidence>
<protein>
    <submittedName>
        <fullName evidence="1">Uncharacterized protein</fullName>
    </submittedName>
</protein>
<sequence>MIFFEVDLKLHNCRSFSSAKSKFHLPPIKTENITKVENATKDNLPIKKFTTEEIQYKRQNNLCFYCNEKFVRGHKCARKQILLLDLGYNSSKEEEIIQSLHEQEPEQITACCITTCALFGTHAPQAIKTMKVRAYIKNCPVIVLFDSSNCPVIVLFDSSSSHNFLDDGLVRKLSLALDTSEIFDVMIGDRDQKLGDPRIETDISASAVPLRGLVDLILGRSLDSPWTLILQFRGLCNSTVINIHFPTLARKIMGLTVPSSILGIHPLLFIIVLQMSQWSHPPDVSPPYKVSC</sequence>
<name>A0AAD5IHV8_ACENE</name>
<proteinExistence type="predicted"/>
<accession>A0AAD5IHV8</accession>
<gene>
    <name evidence="1" type="ORF">LWI28_007719</name>
</gene>
<comment type="caution">
    <text evidence="1">The sequence shown here is derived from an EMBL/GenBank/DDBJ whole genome shotgun (WGS) entry which is preliminary data.</text>
</comment>
<evidence type="ECO:0000313" key="2">
    <source>
        <dbReference type="Proteomes" id="UP001064489"/>
    </source>
</evidence>